<evidence type="ECO:0000256" key="11">
    <source>
        <dbReference type="RuleBase" id="RU003953"/>
    </source>
</evidence>
<keyword evidence="4 11" id="KW-0808">Transferase</keyword>
<keyword evidence="10 11" id="KW-0694">RNA-binding</keyword>
<gene>
    <name evidence="13" type="ORF">GCM10008955_00130</name>
</gene>
<evidence type="ECO:0000313" key="14">
    <source>
        <dbReference type="Proteomes" id="UP000647587"/>
    </source>
</evidence>
<comment type="cofactor">
    <cofactor evidence="1">
        <name>Mg(2+)</name>
        <dbReference type="ChEBI" id="CHEBI:18420"/>
    </cofactor>
</comment>
<evidence type="ECO:0000256" key="8">
    <source>
        <dbReference type="ARBA" id="ARBA00022741"/>
    </source>
</evidence>
<dbReference type="SUPFAM" id="SSF81301">
    <property type="entry name" value="Nucleotidyltransferase"/>
    <property type="match status" value="1"/>
</dbReference>
<evidence type="ECO:0000256" key="2">
    <source>
        <dbReference type="ARBA" id="ARBA00007265"/>
    </source>
</evidence>
<feature type="domain" description="Poly A polymerase head" evidence="12">
    <location>
        <begin position="14"/>
        <end position="136"/>
    </location>
</feature>
<sequence>MQLATFAEGGRIALVGGAVRDALLGHTPLDLDVVVEGTPVLKVAEKTGLPLTFHPAFQNATLSLPDGRSADLVQARRETYPEPGTNPVPHPGTLADDLRRRDFSLNALALLVRPDSEPAFLDEVSGLRDLEVRQLRPLHGASLHEDASRLVRGARLAARLDLDASPQLLQQVPDARRMAPHTPRLWAELKLLLQEPRPGRAAQKLQQWGAADLLPGLNVLEALDSLQESGLQVPWLVYAAAVLSASDEPAALAARLGLGERPGALLARARSDTYYPEDTPEVILRRLLRPDSYPPLTGRDVVALGVAPGKAVGEALSHLAQLRQAGQVRSADEERAALQRYLAAR</sequence>
<dbReference type="PANTHER" id="PTHR47788:SF1">
    <property type="entry name" value="A-ADDING TRNA NUCLEOTIDYLTRANSFERASE"/>
    <property type="match status" value="1"/>
</dbReference>
<evidence type="ECO:0000259" key="12">
    <source>
        <dbReference type="Pfam" id="PF01743"/>
    </source>
</evidence>
<keyword evidence="3" id="KW-0820">tRNA-binding</keyword>
<evidence type="ECO:0000256" key="6">
    <source>
        <dbReference type="ARBA" id="ARBA00022695"/>
    </source>
</evidence>
<accession>A0ABQ2EIK6</accession>
<reference evidence="14" key="1">
    <citation type="journal article" date="2019" name="Int. J. Syst. Evol. Microbiol.">
        <title>The Global Catalogue of Microorganisms (GCM) 10K type strain sequencing project: providing services to taxonomists for standard genome sequencing and annotation.</title>
        <authorList>
            <consortium name="The Broad Institute Genomics Platform"/>
            <consortium name="The Broad Institute Genome Sequencing Center for Infectious Disease"/>
            <person name="Wu L."/>
            <person name="Ma J."/>
        </authorList>
    </citation>
    <scope>NUCLEOTIDE SEQUENCE [LARGE SCALE GENOMIC DNA]</scope>
    <source>
        <strain evidence="14">JCM 30331</strain>
    </source>
</reference>
<name>A0ABQ2EIK6_9DEIO</name>
<dbReference type="InterPro" id="IPR002646">
    <property type="entry name" value="PolA_pol_head_dom"/>
</dbReference>
<evidence type="ECO:0000313" key="13">
    <source>
        <dbReference type="EMBL" id="GGK10880.1"/>
    </source>
</evidence>
<evidence type="ECO:0000256" key="10">
    <source>
        <dbReference type="ARBA" id="ARBA00022884"/>
    </source>
</evidence>
<evidence type="ECO:0000256" key="4">
    <source>
        <dbReference type="ARBA" id="ARBA00022679"/>
    </source>
</evidence>
<keyword evidence="8" id="KW-0547">Nucleotide-binding</keyword>
<dbReference type="InterPro" id="IPR043519">
    <property type="entry name" value="NT_sf"/>
</dbReference>
<dbReference type="Gene3D" id="1.10.3090.10">
    <property type="entry name" value="cca-adding enzyme, domain 2"/>
    <property type="match status" value="1"/>
</dbReference>
<dbReference type="EMBL" id="BMPP01000001">
    <property type="protein sequence ID" value="GGK10880.1"/>
    <property type="molecule type" value="Genomic_DNA"/>
</dbReference>
<keyword evidence="5" id="KW-0819">tRNA processing</keyword>
<dbReference type="PANTHER" id="PTHR47788">
    <property type="entry name" value="POLYA POLYMERASE"/>
    <property type="match status" value="1"/>
</dbReference>
<dbReference type="CDD" id="cd05398">
    <property type="entry name" value="NT_ClassII-CCAase"/>
    <property type="match status" value="1"/>
</dbReference>
<dbReference type="InterPro" id="IPR052390">
    <property type="entry name" value="tRNA_nt/polyA_polymerase"/>
</dbReference>
<protein>
    <submittedName>
        <fullName evidence="13">tRNA nucleotidyltransferase</fullName>
    </submittedName>
</protein>
<dbReference type="SUPFAM" id="SSF81891">
    <property type="entry name" value="Poly A polymerase C-terminal region-like"/>
    <property type="match status" value="1"/>
</dbReference>
<evidence type="ECO:0000256" key="5">
    <source>
        <dbReference type="ARBA" id="ARBA00022694"/>
    </source>
</evidence>
<proteinExistence type="inferred from homology"/>
<dbReference type="Pfam" id="PF01743">
    <property type="entry name" value="PolyA_pol"/>
    <property type="match status" value="1"/>
</dbReference>
<dbReference type="Proteomes" id="UP000647587">
    <property type="component" value="Unassembled WGS sequence"/>
</dbReference>
<keyword evidence="6" id="KW-0548">Nucleotidyltransferase</keyword>
<evidence type="ECO:0000256" key="1">
    <source>
        <dbReference type="ARBA" id="ARBA00001946"/>
    </source>
</evidence>
<keyword evidence="7" id="KW-0479">Metal-binding</keyword>
<dbReference type="Gene3D" id="3.30.460.10">
    <property type="entry name" value="Beta Polymerase, domain 2"/>
    <property type="match status" value="1"/>
</dbReference>
<evidence type="ECO:0000256" key="9">
    <source>
        <dbReference type="ARBA" id="ARBA00022842"/>
    </source>
</evidence>
<evidence type="ECO:0000256" key="3">
    <source>
        <dbReference type="ARBA" id="ARBA00022555"/>
    </source>
</evidence>
<keyword evidence="14" id="KW-1185">Reference proteome</keyword>
<comment type="caution">
    <text evidence="13">The sequence shown here is derived from an EMBL/GenBank/DDBJ whole genome shotgun (WGS) entry which is preliminary data.</text>
</comment>
<keyword evidence="9" id="KW-0460">Magnesium</keyword>
<evidence type="ECO:0000256" key="7">
    <source>
        <dbReference type="ARBA" id="ARBA00022723"/>
    </source>
</evidence>
<comment type="similarity">
    <text evidence="2 11">Belongs to the tRNA nucleotidyltransferase/poly(A) polymerase family.</text>
</comment>
<organism evidence="13 14">
    <name type="scientific">Deinococcus malanensis</name>
    <dbReference type="NCBI Taxonomy" id="1706855"/>
    <lineage>
        <taxon>Bacteria</taxon>
        <taxon>Thermotogati</taxon>
        <taxon>Deinococcota</taxon>
        <taxon>Deinococci</taxon>
        <taxon>Deinococcales</taxon>
        <taxon>Deinococcaceae</taxon>
        <taxon>Deinococcus</taxon>
    </lineage>
</organism>